<accession>A0A8J3YCM0</accession>
<gene>
    <name evidence="1" type="ORF">Sya03_54600</name>
</gene>
<evidence type="ECO:0008006" key="3">
    <source>
        <dbReference type="Google" id="ProtNLM"/>
    </source>
</evidence>
<protein>
    <recommendedName>
        <fullName evidence="3">DUF3800 domain-containing protein</fullName>
    </recommendedName>
</protein>
<proteinExistence type="predicted"/>
<dbReference type="EMBL" id="BOOY01000038">
    <property type="protein sequence ID" value="GIJ06108.1"/>
    <property type="molecule type" value="Genomic_DNA"/>
</dbReference>
<reference evidence="1" key="1">
    <citation type="submission" date="2021-01" db="EMBL/GenBank/DDBJ databases">
        <title>Whole genome shotgun sequence of Spirilliplanes yamanashiensis NBRC 15828.</title>
        <authorList>
            <person name="Komaki H."/>
            <person name="Tamura T."/>
        </authorList>
    </citation>
    <scope>NUCLEOTIDE SEQUENCE</scope>
    <source>
        <strain evidence="1">NBRC 15828</strain>
    </source>
</reference>
<organism evidence="1 2">
    <name type="scientific">Spirilliplanes yamanashiensis</name>
    <dbReference type="NCBI Taxonomy" id="42233"/>
    <lineage>
        <taxon>Bacteria</taxon>
        <taxon>Bacillati</taxon>
        <taxon>Actinomycetota</taxon>
        <taxon>Actinomycetes</taxon>
        <taxon>Micromonosporales</taxon>
        <taxon>Micromonosporaceae</taxon>
        <taxon>Spirilliplanes</taxon>
    </lineage>
</organism>
<evidence type="ECO:0000313" key="1">
    <source>
        <dbReference type="EMBL" id="GIJ06108.1"/>
    </source>
</evidence>
<dbReference type="RefSeq" id="WP_203941297.1">
    <property type="nucleotide sequence ID" value="NZ_BAAAGJ010000014.1"/>
</dbReference>
<name>A0A8J3YCM0_9ACTN</name>
<sequence length="256" mass="27326">MAEIACDESGYEGEKLAGTSTPYFGHASVRLTSAAAAACVAELRRRIRSPATEYKANHLLREKHRRVLVWVLGPDGPLLGHARVHLVDKIHLLRVRLAAVLGVPPAAFAEPVLAAGNALLRTRAPATAVDDFFRLAPQLAAARPAAEAYRAALRTRPAWHLELDPLIDAVGRLPALWGPGITVAHDRQNVLSPDRLAALAATPGIAAIHLVDTDDDPRIQLADILAGTACRIAATGDAELRELLRPYVGGQPVPAR</sequence>
<dbReference type="Proteomes" id="UP000652013">
    <property type="component" value="Unassembled WGS sequence"/>
</dbReference>
<comment type="caution">
    <text evidence="1">The sequence shown here is derived from an EMBL/GenBank/DDBJ whole genome shotgun (WGS) entry which is preliminary data.</text>
</comment>
<dbReference type="AlphaFoldDB" id="A0A8J3YCM0"/>
<keyword evidence="2" id="KW-1185">Reference proteome</keyword>
<evidence type="ECO:0000313" key="2">
    <source>
        <dbReference type="Proteomes" id="UP000652013"/>
    </source>
</evidence>